<dbReference type="RefSeq" id="WP_306954594.1">
    <property type="nucleotide sequence ID" value="NZ_JAURUO010000009.1"/>
</dbReference>
<evidence type="ECO:0000256" key="3">
    <source>
        <dbReference type="ARBA" id="ARBA00022630"/>
    </source>
</evidence>
<dbReference type="NCBIfam" id="NF004162">
    <property type="entry name" value="PRK05627.1-5"/>
    <property type="match status" value="1"/>
</dbReference>
<comment type="catalytic activity">
    <reaction evidence="12 14">
        <text>riboflavin + ATP = FMN + ADP + H(+)</text>
        <dbReference type="Rhea" id="RHEA:14357"/>
        <dbReference type="ChEBI" id="CHEBI:15378"/>
        <dbReference type="ChEBI" id="CHEBI:30616"/>
        <dbReference type="ChEBI" id="CHEBI:57986"/>
        <dbReference type="ChEBI" id="CHEBI:58210"/>
        <dbReference type="ChEBI" id="CHEBI:456216"/>
        <dbReference type="EC" id="2.7.1.26"/>
    </reaction>
</comment>
<keyword evidence="4 14" id="KW-0288">FMN</keyword>
<proteinExistence type="inferred from homology"/>
<dbReference type="Pfam" id="PF01687">
    <property type="entry name" value="Flavokinase"/>
    <property type="match status" value="1"/>
</dbReference>
<gene>
    <name evidence="16" type="ORF">J2S04_001841</name>
</gene>
<evidence type="ECO:0000256" key="11">
    <source>
        <dbReference type="ARBA" id="ARBA00023268"/>
    </source>
</evidence>
<comment type="catalytic activity">
    <reaction evidence="13 14">
        <text>FMN + ATP + H(+) = FAD + diphosphate</text>
        <dbReference type="Rhea" id="RHEA:17237"/>
        <dbReference type="ChEBI" id="CHEBI:15378"/>
        <dbReference type="ChEBI" id="CHEBI:30616"/>
        <dbReference type="ChEBI" id="CHEBI:33019"/>
        <dbReference type="ChEBI" id="CHEBI:57692"/>
        <dbReference type="ChEBI" id="CHEBI:58210"/>
        <dbReference type="EC" id="2.7.7.2"/>
    </reaction>
</comment>
<dbReference type="EC" id="2.7.1.26" evidence="14"/>
<keyword evidence="8 14" id="KW-0418">Kinase</keyword>
<dbReference type="PANTHER" id="PTHR22749:SF6">
    <property type="entry name" value="RIBOFLAVIN KINASE"/>
    <property type="match status" value="1"/>
</dbReference>
<evidence type="ECO:0000256" key="2">
    <source>
        <dbReference type="ARBA" id="ARBA00005201"/>
    </source>
</evidence>
<reference evidence="16 17" key="1">
    <citation type="submission" date="2023-07" db="EMBL/GenBank/DDBJ databases">
        <title>Genomic Encyclopedia of Type Strains, Phase IV (KMG-IV): sequencing the most valuable type-strain genomes for metagenomic binning, comparative biology and taxonomic classification.</title>
        <authorList>
            <person name="Goeker M."/>
        </authorList>
    </citation>
    <scope>NUCLEOTIDE SEQUENCE [LARGE SCALE GENOMIC DNA]</scope>
    <source>
        <strain evidence="16 17">DSM 25924</strain>
    </source>
</reference>
<dbReference type="GO" id="GO:0008531">
    <property type="term" value="F:riboflavin kinase activity"/>
    <property type="evidence" value="ECO:0007669"/>
    <property type="project" value="UniProtKB-EC"/>
</dbReference>
<evidence type="ECO:0000259" key="15">
    <source>
        <dbReference type="SMART" id="SM00904"/>
    </source>
</evidence>
<dbReference type="SMART" id="SM00904">
    <property type="entry name" value="Flavokinase"/>
    <property type="match status" value="1"/>
</dbReference>
<dbReference type="Proteomes" id="UP001229209">
    <property type="component" value="Unassembled WGS sequence"/>
</dbReference>
<comment type="pathway">
    <text evidence="1 14">Cofactor biosynthesis; FAD biosynthesis; FAD from FMN: step 1/1.</text>
</comment>
<organism evidence="16 17">
    <name type="scientific">Alicyclobacillus tolerans</name>
    <dbReference type="NCBI Taxonomy" id="90970"/>
    <lineage>
        <taxon>Bacteria</taxon>
        <taxon>Bacillati</taxon>
        <taxon>Bacillota</taxon>
        <taxon>Bacilli</taxon>
        <taxon>Bacillales</taxon>
        <taxon>Alicyclobacillaceae</taxon>
        <taxon>Alicyclobacillus</taxon>
    </lineage>
</organism>
<accession>A0ABT9LX89</accession>
<dbReference type="CDD" id="cd02064">
    <property type="entry name" value="FAD_synthetase_N"/>
    <property type="match status" value="1"/>
</dbReference>
<evidence type="ECO:0000313" key="17">
    <source>
        <dbReference type="Proteomes" id="UP001229209"/>
    </source>
</evidence>
<dbReference type="Gene3D" id="3.40.50.620">
    <property type="entry name" value="HUPs"/>
    <property type="match status" value="1"/>
</dbReference>
<dbReference type="NCBIfam" id="TIGR00083">
    <property type="entry name" value="ribF"/>
    <property type="match status" value="1"/>
</dbReference>
<evidence type="ECO:0000256" key="9">
    <source>
        <dbReference type="ARBA" id="ARBA00022827"/>
    </source>
</evidence>
<keyword evidence="11" id="KW-0511">Multifunctional enzyme</keyword>
<dbReference type="InterPro" id="IPR015864">
    <property type="entry name" value="FAD_synthase"/>
</dbReference>
<comment type="similarity">
    <text evidence="14">Belongs to the ribF family.</text>
</comment>
<name>A0ABT9LX89_9BACL</name>
<dbReference type="SUPFAM" id="SSF82114">
    <property type="entry name" value="Riboflavin kinase-like"/>
    <property type="match status" value="1"/>
</dbReference>
<evidence type="ECO:0000256" key="7">
    <source>
        <dbReference type="ARBA" id="ARBA00022741"/>
    </source>
</evidence>
<keyword evidence="7 14" id="KW-0547">Nucleotide-binding</keyword>
<dbReference type="PIRSF" id="PIRSF004491">
    <property type="entry name" value="FAD_Synth"/>
    <property type="match status" value="1"/>
</dbReference>
<keyword evidence="10 14" id="KW-0067">ATP-binding</keyword>
<sequence>MLQRIDIEGPSFTAGEILSPCVLAIGKFDGVHIGHQAILAKARAELASDSRAGQVAVLSFQPHPTYVLTGDEQYLRLLTPLPEKTYWLEQFGVERLYLAHFNQVFMNTSPEEFLANYLLPLGAKSIVVGHDFRFGQGGRATAEELAKLCQPHNIPVNVVHHVEENGIKVSSSQIRKHLQTGRVEAAEALLGRPYGVTGLVETGDKRGRELGFPTANIGKLDSYVLPKRGVYVVAVDTAPYATSGRHWFGVANLGVRPTVDGVAEKLEVHLLDFSGDLYGSTLRIQFLRRIRDEKKFASLAELETQIREDVQIAREMLGMGQTS</sequence>
<keyword evidence="9 14" id="KW-0274">FAD</keyword>
<evidence type="ECO:0000256" key="6">
    <source>
        <dbReference type="ARBA" id="ARBA00022695"/>
    </source>
</evidence>
<dbReference type="Pfam" id="PF06574">
    <property type="entry name" value="FAD_syn"/>
    <property type="match status" value="1"/>
</dbReference>
<evidence type="ECO:0000256" key="1">
    <source>
        <dbReference type="ARBA" id="ARBA00004726"/>
    </source>
</evidence>
<keyword evidence="5 14" id="KW-0808">Transferase</keyword>
<dbReference type="InterPro" id="IPR023465">
    <property type="entry name" value="Riboflavin_kinase_dom_sf"/>
</dbReference>
<dbReference type="SUPFAM" id="SSF52374">
    <property type="entry name" value="Nucleotidylyl transferase"/>
    <property type="match status" value="1"/>
</dbReference>
<keyword evidence="17" id="KW-1185">Reference proteome</keyword>
<dbReference type="InterPro" id="IPR015865">
    <property type="entry name" value="Riboflavin_kinase_bac/euk"/>
</dbReference>
<feature type="domain" description="Riboflavin kinase" evidence="15">
    <location>
        <begin position="189"/>
        <end position="318"/>
    </location>
</feature>
<evidence type="ECO:0000256" key="4">
    <source>
        <dbReference type="ARBA" id="ARBA00022643"/>
    </source>
</evidence>
<evidence type="ECO:0000256" key="14">
    <source>
        <dbReference type="PIRNR" id="PIRNR004491"/>
    </source>
</evidence>
<dbReference type="InterPro" id="IPR014729">
    <property type="entry name" value="Rossmann-like_a/b/a_fold"/>
</dbReference>
<keyword evidence="6 14" id="KW-0548">Nucleotidyltransferase</keyword>
<dbReference type="NCBIfam" id="NF004160">
    <property type="entry name" value="PRK05627.1-3"/>
    <property type="match status" value="1"/>
</dbReference>
<evidence type="ECO:0000313" key="16">
    <source>
        <dbReference type="EMBL" id="MDP9728890.1"/>
    </source>
</evidence>
<protein>
    <recommendedName>
        <fullName evidence="14">Riboflavin biosynthesis protein</fullName>
    </recommendedName>
    <domain>
        <recommendedName>
            <fullName evidence="14">Riboflavin kinase</fullName>
            <ecNumber evidence="14">2.7.1.26</ecNumber>
        </recommendedName>
        <alternativeName>
            <fullName evidence="14">Flavokinase</fullName>
        </alternativeName>
    </domain>
    <domain>
        <recommendedName>
            <fullName evidence="14">FMN adenylyltransferase</fullName>
            <ecNumber evidence="14">2.7.7.2</ecNumber>
        </recommendedName>
        <alternativeName>
            <fullName evidence="14">FAD pyrophosphorylase</fullName>
        </alternativeName>
        <alternativeName>
            <fullName evidence="14">FAD synthase</fullName>
        </alternativeName>
    </domain>
</protein>
<evidence type="ECO:0000256" key="10">
    <source>
        <dbReference type="ARBA" id="ARBA00022840"/>
    </source>
</evidence>
<dbReference type="Gene3D" id="2.40.30.30">
    <property type="entry name" value="Riboflavin kinase-like"/>
    <property type="match status" value="1"/>
</dbReference>
<comment type="pathway">
    <text evidence="2 14">Cofactor biosynthesis; FMN biosynthesis; FMN from riboflavin (ATP route): step 1/1.</text>
</comment>
<dbReference type="EMBL" id="JAURUO010000009">
    <property type="protein sequence ID" value="MDP9728890.1"/>
    <property type="molecule type" value="Genomic_DNA"/>
</dbReference>
<evidence type="ECO:0000256" key="12">
    <source>
        <dbReference type="ARBA" id="ARBA00047880"/>
    </source>
</evidence>
<evidence type="ECO:0000256" key="8">
    <source>
        <dbReference type="ARBA" id="ARBA00022777"/>
    </source>
</evidence>
<evidence type="ECO:0000256" key="13">
    <source>
        <dbReference type="ARBA" id="ARBA00049494"/>
    </source>
</evidence>
<evidence type="ECO:0000256" key="5">
    <source>
        <dbReference type="ARBA" id="ARBA00022679"/>
    </source>
</evidence>
<dbReference type="PANTHER" id="PTHR22749">
    <property type="entry name" value="RIBOFLAVIN KINASE/FMN ADENYLYLTRANSFERASE"/>
    <property type="match status" value="1"/>
</dbReference>
<dbReference type="GO" id="GO:0003919">
    <property type="term" value="F:FMN adenylyltransferase activity"/>
    <property type="evidence" value="ECO:0007669"/>
    <property type="project" value="UniProtKB-EC"/>
</dbReference>
<keyword evidence="3 14" id="KW-0285">Flavoprotein</keyword>
<dbReference type="InterPro" id="IPR002606">
    <property type="entry name" value="Riboflavin_kinase_bac"/>
</dbReference>
<dbReference type="EC" id="2.7.7.2" evidence="14"/>
<dbReference type="InterPro" id="IPR023468">
    <property type="entry name" value="Riboflavin_kinase"/>
</dbReference>
<comment type="caution">
    <text evidence="16">The sequence shown here is derived from an EMBL/GenBank/DDBJ whole genome shotgun (WGS) entry which is preliminary data.</text>
</comment>